<reference evidence="1" key="1">
    <citation type="submission" date="2022-05" db="EMBL/GenBank/DDBJ databases">
        <title>The Musa troglodytarum L. genome provides insights into the mechanism of non-climacteric behaviour and enrichment of carotenoids.</title>
        <authorList>
            <person name="Wang J."/>
        </authorList>
    </citation>
    <scope>NUCLEOTIDE SEQUENCE</scope>
    <source>
        <tissue evidence="1">Leaf</tissue>
    </source>
</reference>
<evidence type="ECO:0000313" key="2">
    <source>
        <dbReference type="Proteomes" id="UP001055439"/>
    </source>
</evidence>
<dbReference type="Proteomes" id="UP001055439">
    <property type="component" value="Chromosome 1"/>
</dbReference>
<evidence type="ECO:0000313" key="1">
    <source>
        <dbReference type="EMBL" id="URD75423.1"/>
    </source>
</evidence>
<name>A0A9E7EGF3_9LILI</name>
<dbReference type="EMBL" id="CP097502">
    <property type="protein sequence ID" value="URD75423.1"/>
    <property type="molecule type" value="Genomic_DNA"/>
</dbReference>
<organism evidence="1 2">
    <name type="scientific">Musa troglodytarum</name>
    <name type="common">fe'i banana</name>
    <dbReference type="NCBI Taxonomy" id="320322"/>
    <lineage>
        <taxon>Eukaryota</taxon>
        <taxon>Viridiplantae</taxon>
        <taxon>Streptophyta</taxon>
        <taxon>Embryophyta</taxon>
        <taxon>Tracheophyta</taxon>
        <taxon>Spermatophyta</taxon>
        <taxon>Magnoliopsida</taxon>
        <taxon>Liliopsida</taxon>
        <taxon>Zingiberales</taxon>
        <taxon>Musaceae</taxon>
        <taxon>Musa</taxon>
    </lineage>
</organism>
<sequence>MRKNLLDLCLSKRAGTSLHAGQSHRYEKATRLVPNCGIYVNSSSVHVSHAEGARFTCFNAAFTPCCTWTRSDDTSGDGPLQSSSLEVIGTAQLKSDMELRSIDPAPTQRYITYSYCIWHLFEVAKSEMVD</sequence>
<keyword evidence="2" id="KW-1185">Reference proteome</keyword>
<gene>
    <name evidence="1" type="ORF">MUK42_36005</name>
</gene>
<proteinExistence type="predicted"/>
<protein>
    <submittedName>
        <fullName evidence="1">Uncharacterized protein</fullName>
    </submittedName>
</protein>
<accession>A0A9E7EGF3</accession>
<dbReference type="AlphaFoldDB" id="A0A9E7EGF3"/>